<keyword evidence="1" id="KW-0472">Membrane</keyword>
<feature type="transmembrane region" description="Helical" evidence="1">
    <location>
        <begin position="216"/>
        <end position="236"/>
    </location>
</feature>
<dbReference type="RefSeq" id="WP_012900516.1">
    <property type="nucleotide sequence ID" value="NC_013665.1"/>
</dbReference>
<feature type="transmembrane region" description="Helical" evidence="1">
    <location>
        <begin position="281"/>
        <end position="303"/>
    </location>
</feature>
<name>D1YZG6_METPS</name>
<keyword evidence="3" id="KW-1185">Reference proteome</keyword>
<sequence>MEFRPNLFLLLIKEEYRAQSSMFRSSFLVYPLMMLTISLVMGFMLLPMRTALSVKDIVIVGHVGVLVAGMLVGGFAMFQDPILERRMGGMRMLLGTPGTLPITYKEIFSYFYVKDIVYYLLINILPVVLGVYISTLFTGLYVNLFMATITFTAAFLMGVSLTFALSTILIRSRAALAAIGVAIIAVVAWLSMQYGILDTLGMLVPPAGAYLDNTWGGVLIALAVFVVLSAFSLLAIREKPAPAAEKRYTSHFLETERRFSIFGKYGTLAAKEWIDLVRSGSLGYVIFSFLIPLLFLWGFLWLFPVALTFLMGGAMISFGFNTIFYSVVIGFFASELYGWLNRMDTIECYKTLPIKMSEVIKAKLIIFMILNVAVSTVYLALICISRGEYGLFPYAFYTMLMVSGYVAAVIAYMTGVYTNSLLFDYKVLLTYWLAVAPVLIVLILTSFAEWLLWPGIIIATAAGAIALLLLRRIDAKWGREEFKA</sequence>
<reference evidence="2 3" key="1">
    <citation type="journal article" date="2007" name="Appl. Environ. Microbiol.">
        <title>Isolation of key methanogens for global methane emission from rice paddy fields: a novel isolate affiliated with the clone cluster rice cluster I.</title>
        <authorList>
            <person name="Sakai S."/>
            <person name="Imachi H."/>
            <person name="Sekiguchi Y."/>
            <person name="Ohashi A."/>
            <person name="Harada H."/>
            <person name="Kamagata Y."/>
        </authorList>
    </citation>
    <scope>NUCLEOTIDE SEQUENCE [LARGE SCALE GENOMIC DNA]</scope>
    <source>
        <strain evidence="3">DSM 17711 / JCM 13418 / NBRC 101707 / SANAE</strain>
    </source>
</reference>
<dbReference type="PRINTS" id="PR00173">
    <property type="entry name" value="EDTRNSPORT"/>
</dbReference>
<evidence type="ECO:0000313" key="3">
    <source>
        <dbReference type="Proteomes" id="UP000001882"/>
    </source>
</evidence>
<organism evidence="2 3">
    <name type="scientific">Methanocella paludicola (strain DSM 17711 / JCM 13418 / NBRC 101707 / SANAE)</name>
    <dbReference type="NCBI Taxonomy" id="304371"/>
    <lineage>
        <taxon>Archaea</taxon>
        <taxon>Methanobacteriati</taxon>
        <taxon>Methanobacteriota</taxon>
        <taxon>Stenosarchaea group</taxon>
        <taxon>Methanomicrobia</taxon>
        <taxon>Methanocellales</taxon>
        <taxon>Methanocellaceae</taxon>
        <taxon>Methanocella</taxon>
    </lineage>
</organism>
<reference evidence="3" key="3">
    <citation type="journal article" date="2011" name="PLoS ONE">
        <title>Genome sequence of a mesophilic hydrogenotrophic methanogen Methanocella paludicola, the first cultivated representative of the order Methanocellales.</title>
        <authorList>
            <person name="Sakai S."/>
            <person name="Takaki Y."/>
            <person name="Shimamura S."/>
            <person name="Sekine M."/>
            <person name="Tajima T."/>
            <person name="Kosugi H."/>
            <person name="Ichikawa N."/>
            <person name="Tasumi E."/>
            <person name="Hiraki A.T."/>
            <person name="Shimizu A."/>
            <person name="Kato Y."/>
            <person name="Nishiko R."/>
            <person name="Mori K."/>
            <person name="Fujita N."/>
            <person name="Imachi H."/>
            <person name="Takai K."/>
        </authorList>
    </citation>
    <scope>NUCLEOTIDE SEQUENCE [LARGE SCALE GENOMIC DNA]</scope>
    <source>
        <strain evidence="3">DSM 17711 / JCM 13418 / NBRC 101707 / SANAE</strain>
    </source>
</reference>
<feature type="transmembrane region" description="Helical" evidence="1">
    <location>
        <begin position="309"/>
        <end position="333"/>
    </location>
</feature>
<dbReference type="InParanoid" id="D1YZG6"/>
<feature type="transmembrane region" description="Helical" evidence="1">
    <location>
        <begin position="425"/>
        <end position="444"/>
    </location>
</feature>
<evidence type="ECO:0000256" key="1">
    <source>
        <dbReference type="SAM" id="Phobius"/>
    </source>
</evidence>
<dbReference type="KEGG" id="mpd:MCP_1766"/>
<dbReference type="Proteomes" id="UP000001882">
    <property type="component" value="Chromosome"/>
</dbReference>
<dbReference type="STRING" id="304371.MCP_1766"/>
<dbReference type="GeneID" id="8681659"/>
<dbReference type="eggNOG" id="arCOG04521">
    <property type="taxonomic scope" value="Archaea"/>
</dbReference>
<feature type="transmembrane region" description="Helical" evidence="1">
    <location>
        <begin position="27"/>
        <end position="45"/>
    </location>
</feature>
<feature type="transmembrane region" description="Helical" evidence="1">
    <location>
        <begin position="450"/>
        <end position="470"/>
    </location>
</feature>
<gene>
    <name evidence="2" type="ordered locus">MCP_1766</name>
</gene>
<keyword evidence="1" id="KW-0812">Transmembrane</keyword>
<accession>D1YZG6</accession>
<dbReference type="OrthoDB" id="107643at2157"/>
<evidence type="ECO:0000313" key="2">
    <source>
        <dbReference type="EMBL" id="BAI61838.1"/>
    </source>
</evidence>
<dbReference type="EMBL" id="AP011532">
    <property type="protein sequence ID" value="BAI61838.1"/>
    <property type="molecule type" value="Genomic_DNA"/>
</dbReference>
<feature type="transmembrane region" description="Helical" evidence="1">
    <location>
        <begin position="364"/>
        <end position="382"/>
    </location>
</feature>
<feature type="transmembrane region" description="Helical" evidence="1">
    <location>
        <begin position="175"/>
        <end position="196"/>
    </location>
</feature>
<proteinExistence type="predicted"/>
<feature type="transmembrane region" description="Helical" evidence="1">
    <location>
        <begin position="394"/>
        <end position="413"/>
    </location>
</feature>
<reference evidence="2 3" key="2">
    <citation type="journal article" date="2008" name="Int. J. Syst. Evol. Microbiol.">
        <title>Methanocella paludicola gen. nov., sp. nov., a methane-producing archaeon, the first isolate of the lineage 'Rice Cluster I', and proposal of the new archaeal order Methanocellales ord. nov.</title>
        <authorList>
            <person name="Sakai S."/>
            <person name="Imachi H."/>
            <person name="Hanada S."/>
            <person name="Ohashi A."/>
            <person name="Harada H."/>
            <person name="Kamagata Y."/>
        </authorList>
    </citation>
    <scope>NUCLEOTIDE SEQUENCE [LARGE SCALE GENOMIC DNA]</scope>
    <source>
        <strain evidence="3">DSM 17711 / JCM 13418 / NBRC 101707 / SANAE</strain>
    </source>
</reference>
<protein>
    <submittedName>
        <fullName evidence="2">Uncharacterized protein</fullName>
    </submittedName>
</protein>
<feature type="transmembrane region" description="Helical" evidence="1">
    <location>
        <begin position="57"/>
        <end position="78"/>
    </location>
</feature>
<feature type="transmembrane region" description="Helical" evidence="1">
    <location>
        <begin position="116"/>
        <end position="134"/>
    </location>
</feature>
<keyword evidence="1" id="KW-1133">Transmembrane helix</keyword>
<dbReference type="AlphaFoldDB" id="D1YZG6"/>
<feature type="transmembrane region" description="Helical" evidence="1">
    <location>
        <begin position="140"/>
        <end position="163"/>
    </location>
</feature>